<keyword evidence="2" id="KW-1185">Reference proteome</keyword>
<protein>
    <submittedName>
        <fullName evidence="1">Uncharacterized protein</fullName>
    </submittedName>
</protein>
<accession>A0AAV4MG48</accession>
<organism evidence="1 2">
    <name type="scientific">Caerostris darwini</name>
    <dbReference type="NCBI Taxonomy" id="1538125"/>
    <lineage>
        <taxon>Eukaryota</taxon>
        <taxon>Metazoa</taxon>
        <taxon>Ecdysozoa</taxon>
        <taxon>Arthropoda</taxon>
        <taxon>Chelicerata</taxon>
        <taxon>Arachnida</taxon>
        <taxon>Araneae</taxon>
        <taxon>Araneomorphae</taxon>
        <taxon>Entelegynae</taxon>
        <taxon>Araneoidea</taxon>
        <taxon>Araneidae</taxon>
        <taxon>Caerostris</taxon>
    </lineage>
</organism>
<gene>
    <name evidence="1" type="ORF">CDAR_172731</name>
</gene>
<evidence type="ECO:0000313" key="2">
    <source>
        <dbReference type="Proteomes" id="UP001054837"/>
    </source>
</evidence>
<dbReference type="Proteomes" id="UP001054837">
    <property type="component" value="Unassembled WGS sequence"/>
</dbReference>
<dbReference type="AlphaFoldDB" id="A0AAV4MG48"/>
<evidence type="ECO:0000313" key="1">
    <source>
        <dbReference type="EMBL" id="GIX70815.1"/>
    </source>
</evidence>
<reference evidence="1 2" key="1">
    <citation type="submission" date="2021-06" db="EMBL/GenBank/DDBJ databases">
        <title>Caerostris darwini draft genome.</title>
        <authorList>
            <person name="Kono N."/>
            <person name="Arakawa K."/>
        </authorList>
    </citation>
    <scope>NUCLEOTIDE SEQUENCE [LARGE SCALE GENOMIC DNA]</scope>
</reference>
<comment type="caution">
    <text evidence="1">The sequence shown here is derived from an EMBL/GenBank/DDBJ whole genome shotgun (WGS) entry which is preliminary data.</text>
</comment>
<proteinExistence type="predicted"/>
<dbReference type="EMBL" id="BPLQ01000392">
    <property type="protein sequence ID" value="GIX70815.1"/>
    <property type="molecule type" value="Genomic_DNA"/>
</dbReference>
<sequence>MLSGPCNKSLGCNGCIFYGFQSMDSPLICSLRVTEVPDSRKQNFVSVTTSTFLQPNPFASWFTSFRQLTNLVDERWLLYYCYSQQKFPTVAPHTFVPFPLNPHGRNFWLLALLPLQLHHRYLRIPVIPVYLVLLPWYL</sequence>
<name>A0AAV4MG48_9ARAC</name>